<protein>
    <submittedName>
        <fullName evidence="2">Radical SAM superfamily enzyme YgiQ, UPF0313 family</fullName>
    </submittedName>
</protein>
<dbReference type="GO" id="GO:0003824">
    <property type="term" value="F:catalytic activity"/>
    <property type="evidence" value="ECO:0007669"/>
    <property type="project" value="InterPro"/>
</dbReference>
<feature type="domain" description="Radical SAM core" evidence="1">
    <location>
        <begin position="230"/>
        <end position="463"/>
    </location>
</feature>
<gene>
    <name evidence="2" type="ORF">SAMN05660420_01508</name>
</gene>
<name>A0A1H3ZGJ5_9BACT</name>
<dbReference type="CDD" id="cd01335">
    <property type="entry name" value="Radical_SAM"/>
    <property type="match status" value="1"/>
</dbReference>
<dbReference type="Proteomes" id="UP000199409">
    <property type="component" value="Unassembled WGS sequence"/>
</dbReference>
<dbReference type="SFLD" id="SFLDS00029">
    <property type="entry name" value="Radical_SAM"/>
    <property type="match status" value="1"/>
</dbReference>
<dbReference type="STRING" id="37625.SAMN05660420_01508"/>
<dbReference type="PROSITE" id="PS51918">
    <property type="entry name" value="RADICAL_SAM"/>
    <property type="match status" value="1"/>
</dbReference>
<evidence type="ECO:0000259" key="1">
    <source>
        <dbReference type="PROSITE" id="PS51918"/>
    </source>
</evidence>
<dbReference type="OrthoDB" id="9806827at2"/>
<dbReference type="SUPFAM" id="SSF102114">
    <property type="entry name" value="Radical SAM enzymes"/>
    <property type="match status" value="1"/>
</dbReference>
<dbReference type="InterPro" id="IPR006638">
    <property type="entry name" value="Elp3/MiaA/NifB-like_rSAM"/>
</dbReference>
<organism evidence="2 3">
    <name type="scientific">Desulfuromusa kysingii</name>
    <dbReference type="NCBI Taxonomy" id="37625"/>
    <lineage>
        <taxon>Bacteria</taxon>
        <taxon>Pseudomonadati</taxon>
        <taxon>Thermodesulfobacteriota</taxon>
        <taxon>Desulfuromonadia</taxon>
        <taxon>Desulfuromonadales</taxon>
        <taxon>Geopsychrobacteraceae</taxon>
        <taxon>Desulfuromusa</taxon>
    </lineage>
</organism>
<dbReference type="GO" id="GO:0051536">
    <property type="term" value="F:iron-sulfur cluster binding"/>
    <property type="evidence" value="ECO:0007669"/>
    <property type="project" value="InterPro"/>
</dbReference>
<dbReference type="Gene3D" id="3.80.30.20">
    <property type="entry name" value="tm_1862 like domain"/>
    <property type="match status" value="1"/>
</dbReference>
<dbReference type="InterPro" id="IPR007197">
    <property type="entry name" value="rSAM"/>
</dbReference>
<dbReference type="InterPro" id="IPR045784">
    <property type="entry name" value="Radical_SAM_N2"/>
</dbReference>
<dbReference type="PANTHER" id="PTHR42731:SF5">
    <property type="entry name" value="RADICAL SAM DOMAIN PROTEIN"/>
    <property type="match status" value="1"/>
</dbReference>
<dbReference type="EMBL" id="FNQN01000004">
    <property type="protein sequence ID" value="SEA22452.1"/>
    <property type="molecule type" value="Genomic_DNA"/>
</dbReference>
<dbReference type="SFLD" id="SFLDG01082">
    <property type="entry name" value="B12-binding_domain_containing"/>
    <property type="match status" value="1"/>
</dbReference>
<dbReference type="PANTHER" id="PTHR42731">
    <property type="entry name" value="SLL1084 PROTEIN"/>
    <property type="match status" value="1"/>
</dbReference>
<sequence length="568" mass="63234">MRLEAETGTVFHSWQQSRFRVALIYPNTYHHGMSNLGFLTVYHLLNQRNDCLCERFFLPDKEELAQPGCSLVSLESGRPLSDFDLLAFSISFENDYLNLPTILNLAGIPMMSADRDPSWPLILFGGVCAFINPEPLADIVDLVAIGEAEPLLSGLIDLLLERSLDRDDCLQKMAQLPGIYVPRFYHPIYAHTGEITQVDVEAGAPARVARQFLADLDQSASRSFVQTSDTEFGTMALTEISRGCSRGCRFCAAGFVYLPPRERSLDNLIEQVEVGLCQRERIGLVAAAVSDYSEIENLQKGIMERDGQISMSSLRLDALTPAEVAIINQAGHRSVAIAPEAGSQRLRDFINKGISEEQILAAVQLLADGGIKNLKLYFIIGFPEEQQSDIDAIVDLTEKIAVIWREAGRIRGQLGNLTLSVNPFIPKPFTPFQWAGMEPGTSLKKKIRRLQAAISHIPNTRMNNESIRSAILQTFLSRADRRIGPLLPRLTAGDNLKQLCKKSGLSLDFYVTRERGADEVFPWDILDQGVKKGYLWHEYQRALQQKLTSPCTPDCQRCGVCGEGTCHC</sequence>
<evidence type="ECO:0000313" key="3">
    <source>
        <dbReference type="Proteomes" id="UP000199409"/>
    </source>
</evidence>
<dbReference type="RefSeq" id="WP_092346324.1">
    <property type="nucleotide sequence ID" value="NZ_FNQN01000004.1"/>
</dbReference>
<accession>A0A1H3ZGJ5</accession>
<evidence type="ECO:0000313" key="2">
    <source>
        <dbReference type="EMBL" id="SEA22452.1"/>
    </source>
</evidence>
<dbReference type="Pfam" id="PF04055">
    <property type="entry name" value="Radical_SAM"/>
    <property type="match status" value="1"/>
</dbReference>
<dbReference type="SMART" id="SM00729">
    <property type="entry name" value="Elp3"/>
    <property type="match status" value="1"/>
</dbReference>
<keyword evidence="3" id="KW-1185">Reference proteome</keyword>
<dbReference type="InterPro" id="IPR058240">
    <property type="entry name" value="rSAM_sf"/>
</dbReference>
<proteinExistence type="predicted"/>
<dbReference type="AlphaFoldDB" id="A0A1H3ZGJ5"/>
<dbReference type="InterPro" id="IPR023404">
    <property type="entry name" value="rSAM_horseshoe"/>
</dbReference>
<reference evidence="2 3" key="1">
    <citation type="submission" date="2016-10" db="EMBL/GenBank/DDBJ databases">
        <authorList>
            <person name="de Groot N.N."/>
        </authorList>
    </citation>
    <scope>NUCLEOTIDE SEQUENCE [LARGE SCALE GENOMIC DNA]</scope>
    <source>
        <strain evidence="2 3">DSM 7343</strain>
    </source>
</reference>
<dbReference type="Pfam" id="PF19864">
    <property type="entry name" value="Radical_SAM_N2"/>
    <property type="match status" value="1"/>
</dbReference>